<reference evidence="1 2" key="1">
    <citation type="submission" date="2024-09" db="EMBL/GenBank/DDBJ databases">
        <authorList>
            <person name="Sun Q."/>
            <person name="Mori K."/>
        </authorList>
    </citation>
    <scope>NUCLEOTIDE SEQUENCE [LARGE SCALE GENOMIC DNA]</scope>
    <source>
        <strain evidence="1 2">CCM 7609</strain>
    </source>
</reference>
<dbReference type="Proteomes" id="UP001589575">
    <property type="component" value="Unassembled WGS sequence"/>
</dbReference>
<evidence type="ECO:0000313" key="1">
    <source>
        <dbReference type="EMBL" id="MFB9073137.1"/>
    </source>
</evidence>
<sequence>MPVRPPLFGQESCRRLFPAVSPPSIAIEAPETNRDSSEAR</sequence>
<accession>A0ABV5G2H9</accession>
<proteinExistence type="predicted"/>
<dbReference type="EMBL" id="JBHMFI010000001">
    <property type="protein sequence ID" value="MFB9073137.1"/>
    <property type="molecule type" value="Genomic_DNA"/>
</dbReference>
<name>A0ABV5G2H9_9MICC</name>
<gene>
    <name evidence="1" type="ORF">ACFFX0_18790</name>
</gene>
<comment type="caution">
    <text evidence="1">The sequence shown here is derived from an EMBL/GenBank/DDBJ whole genome shotgun (WGS) entry which is preliminary data.</text>
</comment>
<evidence type="ECO:0000313" key="2">
    <source>
        <dbReference type="Proteomes" id="UP001589575"/>
    </source>
</evidence>
<protein>
    <submittedName>
        <fullName evidence="1">Uncharacterized protein</fullName>
    </submittedName>
</protein>
<keyword evidence="2" id="KW-1185">Reference proteome</keyword>
<organism evidence="1 2">
    <name type="scientific">Citricoccus parietis</name>
    <dbReference type="NCBI Taxonomy" id="592307"/>
    <lineage>
        <taxon>Bacteria</taxon>
        <taxon>Bacillati</taxon>
        <taxon>Actinomycetota</taxon>
        <taxon>Actinomycetes</taxon>
        <taxon>Micrococcales</taxon>
        <taxon>Micrococcaceae</taxon>
        <taxon>Citricoccus</taxon>
    </lineage>
</organism>